<dbReference type="HOGENOM" id="CLU_034012_1_0_1"/>
<feature type="region of interest" description="Disordered" evidence="1">
    <location>
        <begin position="66"/>
        <end position="88"/>
    </location>
</feature>
<dbReference type="STRING" id="930990.A0A067LW00"/>
<dbReference type="OrthoDB" id="3267861at2759"/>
<evidence type="ECO:0000313" key="3">
    <source>
        <dbReference type="Proteomes" id="UP000027195"/>
    </source>
</evidence>
<dbReference type="EMBL" id="KL198135">
    <property type="protein sequence ID" value="KDQ06455.1"/>
    <property type="molecule type" value="Genomic_DNA"/>
</dbReference>
<evidence type="ECO:0000313" key="2">
    <source>
        <dbReference type="EMBL" id="KDQ06455.1"/>
    </source>
</evidence>
<evidence type="ECO:0008006" key="4">
    <source>
        <dbReference type="Google" id="ProtNLM"/>
    </source>
</evidence>
<keyword evidence="3" id="KW-1185">Reference proteome</keyword>
<evidence type="ECO:0000256" key="1">
    <source>
        <dbReference type="SAM" id="MobiDB-lite"/>
    </source>
</evidence>
<dbReference type="InParanoid" id="A0A067LW00"/>
<protein>
    <recommendedName>
        <fullName evidence="4">Helitron helicase-like domain-containing protein</fullName>
    </recommendedName>
</protein>
<proteinExistence type="predicted"/>
<dbReference type="Proteomes" id="UP000027195">
    <property type="component" value="Unassembled WGS sequence"/>
</dbReference>
<name>A0A067LW00_BOTB1</name>
<accession>A0A067LW00</accession>
<dbReference type="AlphaFoldDB" id="A0A067LW00"/>
<organism evidence="2 3">
    <name type="scientific">Botryobasidium botryosum (strain FD-172 SS1)</name>
    <dbReference type="NCBI Taxonomy" id="930990"/>
    <lineage>
        <taxon>Eukaryota</taxon>
        <taxon>Fungi</taxon>
        <taxon>Dikarya</taxon>
        <taxon>Basidiomycota</taxon>
        <taxon>Agaricomycotina</taxon>
        <taxon>Agaricomycetes</taxon>
        <taxon>Cantharellales</taxon>
        <taxon>Botryobasidiaceae</taxon>
        <taxon>Botryobasidium</taxon>
    </lineage>
</organism>
<feature type="non-terminal residue" evidence="2">
    <location>
        <position position="1"/>
    </location>
</feature>
<gene>
    <name evidence="2" type="ORF">BOTBODRAFT_121485</name>
</gene>
<sequence length="282" mass="32086">IMGHVCAFHGNVELTERGNFHGHFIIWLLGGINPSEVHSKMASDPLFQKNFFQFFESIIHHHLPEMDLAPDPESEPRTQRPPKPFTDEVGGIKDEDWKEIFNSEIKLCGEALQRHTCRKVCHKYGHIDDCRFQFPHDIIKQSYFDPETNSIFLLCLDGTVNNFNPYILVFCRHNHDIKCILSGKAAKAAMFYITGYITKMDLTTYEMISLLSRAVASFHENCSADSPEGKARSLLHKRLSQLACQQQIHQQQAVRYVRGLGDSISSHKTVPMMSSLPPTKGA</sequence>
<reference evidence="3" key="1">
    <citation type="journal article" date="2014" name="Proc. Natl. Acad. Sci. U.S.A.">
        <title>Extensive sampling of basidiomycete genomes demonstrates inadequacy of the white-rot/brown-rot paradigm for wood decay fungi.</title>
        <authorList>
            <person name="Riley R."/>
            <person name="Salamov A.A."/>
            <person name="Brown D.W."/>
            <person name="Nagy L.G."/>
            <person name="Floudas D."/>
            <person name="Held B.W."/>
            <person name="Levasseur A."/>
            <person name="Lombard V."/>
            <person name="Morin E."/>
            <person name="Otillar R."/>
            <person name="Lindquist E.A."/>
            <person name="Sun H."/>
            <person name="LaButti K.M."/>
            <person name="Schmutz J."/>
            <person name="Jabbour D."/>
            <person name="Luo H."/>
            <person name="Baker S.E."/>
            <person name="Pisabarro A.G."/>
            <person name="Walton J.D."/>
            <person name="Blanchette R.A."/>
            <person name="Henrissat B."/>
            <person name="Martin F."/>
            <person name="Cullen D."/>
            <person name="Hibbett D.S."/>
            <person name="Grigoriev I.V."/>
        </authorList>
    </citation>
    <scope>NUCLEOTIDE SEQUENCE [LARGE SCALE GENOMIC DNA]</scope>
    <source>
        <strain evidence="3">FD-172 SS1</strain>
    </source>
</reference>